<reference evidence="4" key="2">
    <citation type="journal article" date="2010" name="Sci. China Life Sci.">
        <title>Sequencing, annotation and comparative analysis of nine BACs of giant panda (Ailuropoda melanoleuca).</title>
        <authorList>
            <person name="Zheng Y."/>
            <person name="Cai J."/>
            <person name="Li J."/>
            <person name="Lin R."/>
            <person name="Tian F."/>
            <person name="Wang X."/>
            <person name="Wang J."/>
        </authorList>
    </citation>
    <scope>NUCLEOTIDE SEQUENCE</scope>
</reference>
<organism evidence="4">
    <name type="scientific">Ailuropoda melanoleuca</name>
    <name type="common">Giant panda</name>
    <dbReference type="NCBI Taxonomy" id="9646"/>
    <lineage>
        <taxon>Eukaryota</taxon>
        <taxon>Metazoa</taxon>
        <taxon>Chordata</taxon>
        <taxon>Craniata</taxon>
        <taxon>Vertebrata</taxon>
        <taxon>Euteleostomi</taxon>
        <taxon>Mammalia</taxon>
        <taxon>Eutheria</taxon>
        <taxon>Laurasiatheria</taxon>
        <taxon>Carnivora</taxon>
        <taxon>Caniformia</taxon>
        <taxon>Ursidae</taxon>
        <taxon>Ailuropoda</taxon>
    </lineage>
</organism>
<keyword evidence="2" id="KW-0472">Membrane</keyword>
<keyword evidence="2" id="KW-0812">Transmembrane</keyword>
<dbReference type="GO" id="GO:0003964">
    <property type="term" value="F:RNA-directed DNA polymerase activity"/>
    <property type="evidence" value="ECO:0007669"/>
    <property type="project" value="UniProtKB-EC"/>
</dbReference>
<feature type="transmembrane region" description="Helical" evidence="2">
    <location>
        <begin position="639"/>
        <end position="660"/>
    </location>
</feature>
<evidence type="ECO:0000259" key="3">
    <source>
        <dbReference type="PROSITE" id="PS50878"/>
    </source>
</evidence>
<dbReference type="EMBL" id="GQ181173">
    <property type="protein sequence ID" value="ACT35644.1"/>
    <property type="molecule type" value="Genomic_DNA"/>
</dbReference>
<name>D2IDZ7_AILME</name>
<evidence type="ECO:0000256" key="1">
    <source>
        <dbReference type="ARBA" id="ARBA00012493"/>
    </source>
</evidence>
<reference evidence="4" key="1">
    <citation type="journal article" date="2010" name="Nature">
        <title>The sequence and de novo assembly of the giant panda genome.</title>
        <authorList>
            <person name="Li R."/>
            <person name="Fan W."/>
            <person name="Tian G."/>
            <person name="Zhu H."/>
            <person name="He L."/>
            <person name="Cai J."/>
            <person name="Huang Q."/>
            <person name="Cai Q."/>
            <person name="Li B."/>
            <person name="Bai Y."/>
            <person name="Zhang Z."/>
            <person name="Zhang Y."/>
            <person name="Wang W."/>
            <person name="Li J."/>
            <person name="Wei F."/>
            <person name="Li H."/>
            <person name="Jian M."/>
            <person name="Li J."/>
            <person name="Zhang Z."/>
            <person name="Nielsen R."/>
            <person name="Li D."/>
            <person name="Gu W."/>
            <person name="Yang Z."/>
            <person name="Xuan Z."/>
            <person name="Ryder O.A."/>
            <person name="Leung F.C."/>
            <person name="Zhou Y."/>
            <person name="Cao J."/>
            <person name="Sun X."/>
            <person name="Fu Y."/>
            <person name="Fang X."/>
            <person name="Guo X."/>
            <person name="Wang B."/>
            <person name="Hou R."/>
            <person name="Shen F."/>
            <person name="Mu B."/>
            <person name="Ni P."/>
            <person name="Lin R."/>
            <person name="Qian W."/>
            <person name="Wang G."/>
            <person name="Yu C."/>
            <person name="Nie W."/>
            <person name="Wang J."/>
            <person name="Wu Z."/>
            <person name="Liang H."/>
            <person name="Min J."/>
            <person name="Wu Q."/>
            <person name="Cheng S."/>
            <person name="Ruan J."/>
            <person name="Wang M."/>
            <person name="Shi Z."/>
            <person name="Wen M."/>
            <person name="Liu B."/>
            <person name="Ren X."/>
            <person name="Zheng H."/>
            <person name="Dong D."/>
            <person name="Cook K."/>
            <person name="Shan G."/>
            <person name="Zhang H."/>
            <person name="Kosiol C."/>
            <person name="Xie X."/>
            <person name="Lu Z."/>
            <person name="Zheng H."/>
            <person name="Li Y."/>
            <person name="Steiner C.C."/>
            <person name="Lam T.T."/>
            <person name="Lin S."/>
            <person name="Zhang Q."/>
            <person name="Li G."/>
            <person name="Tian J."/>
            <person name="Gong T."/>
            <person name="Liu H."/>
            <person name="Zhang D."/>
            <person name="Fang L."/>
            <person name="Ye C."/>
            <person name="Zhang J."/>
            <person name="Hu W."/>
            <person name="Xu A."/>
            <person name="Ren Y."/>
            <person name="Zhang G."/>
            <person name="Bruford M.W."/>
            <person name="Li Q."/>
            <person name="Ma L."/>
            <person name="Guo Y."/>
            <person name="An N."/>
            <person name="Hu Y."/>
            <person name="Zheng Y."/>
            <person name="Shi Y."/>
            <person name="Li Z."/>
            <person name="Liu Q."/>
            <person name="Chen Y."/>
            <person name="Zhao J."/>
            <person name="Qu N."/>
            <person name="Zhao S."/>
            <person name="Tian F."/>
            <person name="Wang X."/>
            <person name="Wang H."/>
            <person name="Xu L."/>
            <person name="Liu X."/>
            <person name="Vinar T."/>
            <person name="Wang Y."/>
            <person name="Lam T.W."/>
            <person name="Yiu S.M."/>
            <person name="Liu S."/>
            <person name="Zhang H."/>
            <person name="Li D."/>
            <person name="Huang Y."/>
            <person name="Wang X."/>
            <person name="Yang G."/>
            <person name="Jiang Z."/>
            <person name="Wang J."/>
            <person name="Qin N."/>
            <person name="Li L."/>
            <person name="Li J."/>
            <person name="Bolund L."/>
            <person name="Kristiansen K."/>
            <person name="Wong G.K."/>
            <person name="Olson M."/>
            <person name="Zhang X."/>
            <person name="Li S."/>
            <person name="Yang H."/>
            <person name="Wang J."/>
            <person name="Wang J."/>
        </authorList>
    </citation>
    <scope>NUCLEOTIDE SEQUENCE</scope>
</reference>
<dbReference type="AlphaFoldDB" id="D2IDZ7"/>
<dbReference type="SUPFAM" id="SSF56672">
    <property type="entry name" value="DNA/RNA polymerases"/>
    <property type="match status" value="1"/>
</dbReference>
<feature type="transmembrane region" description="Helical" evidence="2">
    <location>
        <begin position="611"/>
        <end position="632"/>
    </location>
</feature>
<dbReference type="InterPro" id="IPR043502">
    <property type="entry name" value="DNA/RNA_pol_sf"/>
</dbReference>
<feature type="transmembrane region" description="Helical" evidence="2">
    <location>
        <begin position="698"/>
        <end position="718"/>
    </location>
</feature>
<dbReference type="PROSITE" id="PS50878">
    <property type="entry name" value="RT_POL"/>
    <property type="match status" value="1"/>
</dbReference>
<dbReference type="PANTHER" id="PTHR19446">
    <property type="entry name" value="REVERSE TRANSCRIPTASES"/>
    <property type="match status" value="1"/>
</dbReference>
<accession>D2IDZ7</accession>
<keyword evidence="2" id="KW-1133">Transmembrane helix</keyword>
<protein>
    <recommendedName>
        <fullName evidence="1">RNA-directed DNA polymerase</fullName>
        <ecNumber evidence="1">2.7.7.49</ecNumber>
    </recommendedName>
</protein>
<dbReference type="InterPro" id="IPR000477">
    <property type="entry name" value="RT_dom"/>
</dbReference>
<sequence>MEAFLETYKLPRLKQEEIDFLNRPINYEEIESVINNLPNNKTPGPDGFPGEFYQTFKEEIIPILLKLFQKIETEGKLPNSFYAAHITLIPKPGKDPLKKENYRPISLMNMDAKILNKILANRIQQYIKRIIHHDQVGFIPGMQAWFNTRKSINVIHHINKKRLRNHMILSIDAEKAFDKIQHPFLIKTLQSVGIEGTFLNLIKAIYEKPTASIILNGEKLEAFPLRSGTRQGCPLSPLLFNIVLEVLATAIRRQKGIKGIQIGKEEVKMSLFADDMILYMENPKESTPKLLEVIEQFRHFSKNWKRPRISKELLKRKNKAGGITMPDFELYYKAVITKTAWYWHKNRHMDQWNRIENPEMDPRLFGQLIFDKAGKNIRWKKDSLFNKWCWENWTATCKRMKLDHSLTPYTKINSKWMKDLDVRQESIKILEENIGNNFYDIGQSNLFHDTSPKARERKDKMNLWDFIRIKSFCTAKETVKKIKRQPTERENIFAKDTTDKGLVSKIYKELLKLNTRETNKQIIKWAEDMNRHFSNEDIQMTNRHMKKCSKSLAIREIQIKTTLRYHLTPGGTQSPTAGGCAQNVCTGVQWHAPLGMLHSAPKLFYVTFSQVIHVISTAVAVTTCLICCFWLRAHFTQQFLAYGGHSMMIMSVISVNHGALTSSTLSSGALPHWGHGSPTLFRHLAELAKPDPWLPYEVVSFSCSILVSVFCGIVGWAVGRDSAYRSELTNEAIEYHLLAFDQSLPFKKSFFKADYIQTLEASYA</sequence>
<dbReference type="CDD" id="cd01650">
    <property type="entry name" value="RT_nLTR_like"/>
    <property type="match status" value="1"/>
</dbReference>
<dbReference type="Pfam" id="PF00078">
    <property type="entry name" value="RVT_1"/>
    <property type="match status" value="1"/>
</dbReference>
<evidence type="ECO:0000313" key="4">
    <source>
        <dbReference type="EMBL" id="ACT35644.1"/>
    </source>
</evidence>
<evidence type="ECO:0000256" key="2">
    <source>
        <dbReference type="SAM" id="Phobius"/>
    </source>
</evidence>
<dbReference type="EC" id="2.7.7.49" evidence="1"/>
<proteinExistence type="predicted"/>
<feature type="domain" description="Reverse transcriptase" evidence="3">
    <location>
        <begin position="70"/>
        <end position="325"/>
    </location>
</feature>